<evidence type="ECO:0000259" key="1">
    <source>
        <dbReference type="SMART" id="SM00481"/>
    </source>
</evidence>
<dbReference type="InterPro" id="IPR028098">
    <property type="entry name" value="Glyco_trans_4-like_N"/>
</dbReference>
<dbReference type="GO" id="GO:0004534">
    <property type="term" value="F:5'-3' RNA exonuclease activity"/>
    <property type="evidence" value="ECO:0007669"/>
    <property type="project" value="TreeGrafter"/>
</dbReference>
<gene>
    <name evidence="2" type="ORF">ENL39_06310</name>
</gene>
<evidence type="ECO:0000313" key="2">
    <source>
        <dbReference type="EMBL" id="HHF99076.1"/>
    </source>
</evidence>
<proteinExistence type="predicted"/>
<reference evidence="2" key="1">
    <citation type="journal article" date="2020" name="mSystems">
        <title>Genome- and Community-Level Interaction Insights into Carbon Utilization and Element Cycling Functions of Hydrothermarchaeota in Hydrothermal Sediment.</title>
        <authorList>
            <person name="Zhou Z."/>
            <person name="Liu Y."/>
            <person name="Xu W."/>
            <person name="Pan J."/>
            <person name="Luo Z.H."/>
            <person name="Li M."/>
        </authorList>
    </citation>
    <scope>NUCLEOTIDE SEQUENCE [LARGE SCALE GENOMIC DNA]</scope>
    <source>
        <strain evidence="2">HyVt-92</strain>
    </source>
</reference>
<comment type="caution">
    <text evidence="2">The sequence shown here is derived from an EMBL/GenBank/DDBJ whole genome shotgun (WGS) entry which is preliminary data.</text>
</comment>
<dbReference type="Proteomes" id="UP000886070">
    <property type="component" value="Unassembled WGS sequence"/>
</dbReference>
<dbReference type="SUPFAM" id="SSF89550">
    <property type="entry name" value="PHP domain-like"/>
    <property type="match status" value="1"/>
</dbReference>
<name>A0A7V5LZH7_UNCAE</name>
<sequence>MRVCKVDLHVHSPYSRVEKDVLRRVISSESYTLPEEIYYKAKKRGMDFVTVTDHNSIEGALEIAHLPSVFISEEVTVKFPEDGCSIHVVVLDINEEKHREIQRLKDNVYELVRYLHSENIVHFVAHPFSSVDGKLRKEHWEKMLVLFDIFEVRNGTQKEEDNLLLERILKDLSPEKIEEIANKYSVAPLSQTPWKKSMVAGSDDHSGLYIGKTYTVGEGPSLSAFLNSIREGRCKPEGRGGSYLTIGHSIYATGYKFYKHKAGKNSKIRFFDMILDDEKKGKVLEKIFLSNNRRGLSLFPKNLLVYLFIKKFSKKMSFLSSIAAITEFTRNLPFYTALFPYLFGLSYQNKDRNLTREIKREYLNCQDGVKVAVFFDGKIPDKARGLPEGENIEVLGCGKIRKKKKGFSLNGFTLFPPVMDFSFPFCPEINFSFPPLIELVSYCEKREFDLFHVLTPGPVGVCGILASKILKVPLIGVYHEGLLTPFSPLFSKDNLKNVVWLYLGWFYNQMDRIIVASEKEAEILERKNIPGKKIEIAPLLEGKDFSWSFESLDKIFNDGAVLKSLFKTYKSFY</sequence>
<dbReference type="Pfam" id="PF13263">
    <property type="entry name" value="PHP_C"/>
    <property type="match status" value="1"/>
</dbReference>
<dbReference type="GO" id="GO:0035312">
    <property type="term" value="F:5'-3' DNA exonuclease activity"/>
    <property type="evidence" value="ECO:0007669"/>
    <property type="project" value="TreeGrafter"/>
</dbReference>
<dbReference type="InterPro" id="IPR003141">
    <property type="entry name" value="Pol/His_phosphatase_N"/>
</dbReference>
<dbReference type="Gene3D" id="3.20.20.140">
    <property type="entry name" value="Metal-dependent hydrolases"/>
    <property type="match status" value="1"/>
</dbReference>
<dbReference type="PANTHER" id="PTHR42924:SF3">
    <property type="entry name" value="POLYMERASE_HISTIDINOL PHOSPHATASE N-TERMINAL DOMAIN-CONTAINING PROTEIN"/>
    <property type="match status" value="1"/>
</dbReference>
<feature type="domain" description="Polymerase/histidinol phosphatase N-terminal" evidence="1">
    <location>
        <begin position="6"/>
        <end position="79"/>
    </location>
</feature>
<dbReference type="AlphaFoldDB" id="A0A7V5LZH7"/>
<accession>A0A7V5LZH7</accession>
<dbReference type="Pfam" id="PF13439">
    <property type="entry name" value="Glyco_transf_4"/>
    <property type="match status" value="1"/>
</dbReference>
<protein>
    <recommendedName>
        <fullName evidence="1">Polymerase/histidinol phosphatase N-terminal domain-containing protein</fullName>
    </recommendedName>
</protein>
<dbReference type="PANTHER" id="PTHR42924">
    <property type="entry name" value="EXONUCLEASE"/>
    <property type="match status" value="1"/>
</dbReference>
<dbReference type="InterPro" id="IPR016195">
    <property type="entry name" value="Pol/histidinol_Pase-like"/>
</dbReference>
<dbReference type="SUPFAM" id="SSF53756">
    <property type="entry name" value="UDP-Glycosyltransferase/glycogen phosphorylase"/>
    <property type="match status" value="1"/>
</dbReference>
<dbReference type="Gene3D" id="3.40.50.2000">
    <property type="entry name" value="Glycogen Phosphorylase B"/>
    <property type="match status" value="1"/>
</dbReference>
<dbReference type="SMART" id="SM00481">
    <property type="entry name" value="POLIIIAc"/>
    <property type="match status" value="1"/>
</dbReference>
<organism evidence="2">
    <name type="scientific">Aerophobetes bacterium</name>
    <dbReference type="NCBI Taxonomy" id="2030807"/>
    <lineage>
        <taxon>Bacteria</taxon>
        <taxon>Candidatus Aerophobota</taxon>
    </lineage>
</organism>
<dbReference type="InterPro" id="IPR052018">
    <property type="entry name" value="PHP_domain"/>
</dbReference>
<dbReference type="EMBL" id="DRTT01000172">
    <property type="protein sequence ID" value="HHF99076.1"/>
    <property type="molecule type" value="Genomic_DNA"/>
</dbReference>
<dbReference type="CDD" id="cd07432">
    <property type="entry name" value="PHP_HisPPase"/>
    <property type="match status" value="1"/>
</dbReference>